<name>A0A9R1CW54_9BACT</name>
<dbReference type="EMBL" id="BPUB01000001">
    <property type="protein sequence ID" value="GJG57394.1"/>
    <property type="molecule type" value="Genomic_DNA"/>
</dbReference>
<sequence length="196" mass="23144">MVMPKATVNVCMVTKKKNGRILFEGQSVRFKAETHRIFGERLKFRDGMLLRNFDIETENANDSRKVRRIVEKRMCQAYHRQNKGLCKDEQSNSNRYWMHRATSYQLHNIGQVEHVKNVSRGLSTHYKKEYDPLTGEIVFKKKMTYQTREEALEAIKTWNITHPEDSGNMQAYQCSKCHKWHIGHKVQSIELKVVEV</sequence>
<organism evidence="1 2">
    <name type="scientific">Prevotella lacticifex</name>
    <dbReference type="NCBI Taxonomy" id="2854755"/>
    <lineage>
        <taxon>Bacteria</taxon>
        <taxon>Pseudomonadati</taxon>
        <taxon>Bacteroidota</taxon>
        <taxon>Bacteroidia</taxon>
        <taxon>Bacteroidales</taxon>
        <taxon>Prevotellaceae</taxon>
        <taxon>Prevotella</taxon>
    </lineage>
</organism>
<accession>A0A9R1CW54</accession>
<evidence type="ECO:0000313" key="1">
    <source>
        <dbReference type="EMBL" id="GJG57394.1"/>
    </source>
</evidence>
<gene>
    <name evidence="1" type="ORF">PRLR5076_02450</name>
</gene>
<proteinExistence type="predicted"/>
<keyword evidence="2" id="KW-1185">Reference proteome</keyword>
<reference evidence="1" key="1">
    <citation type="journal article" date="2022" name="Int. J. Syst. Evol. Microbiol.">
        <title>Prevotella lacticifex sp. nov., isolated from the rumen of cows.</title>
        <authorList>
            <person name="Shinkai T."/>
            <person name="Ikeyama N."/>
            <person name="Kumagai M."/>
            <person name="Ohmori H."/>
            <person name="Sakamoto M."/>
            <person name="Ohkuma M."/>
            <person name="Mitsumori M."/>
        </authorList>
    </citation>
    <scope>NUCLEOTIDE SEQUENCE</scope>
    <source>
        <strain evidence="1">R5076</strain>
    </source>
</reference>
<dbReference type="AlphaFoldDB" id="A0A9R1CW54"/>
<dbReference type="Proteomes" id="UP000825483">
    <property type="component" value="Unassembled WGS sequence"/>
</dbReference>
<comment type="caution">
    <text evidence="1">The sequence shown here is derived from an EMBL/GenBank/DDBJ whole genome shotgun (WGS) entry which is preliminary data.</text>
</comment>
<protein>
    <submittedName>
        <fullName evidence="1">Uncharacterized protein</fullName>
    </submittedName>
</protein>
<evidence type="ECO:0000313" key="2">
    <source>
        <dbReference type="Proteomes" id="UP000825483"/>
    </source>
</evidence>